<name>A0ABY5UVK9_9BACT</name>
<feature type="compositionally biased region" description="Polar residues" evidence="1">
    <location>
        <begin position="78"/>
        <end position="93"/>
    </location>
</feature>
<evidence type="ECO:0000256" key="2">
    <source>
        <dbReference type="SAM" id="Phobius"/>
    </source>
</evidence>
<evidence type="ECO:0000313" key="3">
    <source>
        <dbReference type="EMBL" id="UWN56155.1"/>
    </source>
</evidence>
<keyword evidence="2" id="KW-0472">Membrane</keyword>
<organism evidence="3 4">
    <name type="scientific">Alistipes ihumii AP11</name>
    <dbReference type="NCBI Taxonomy" id="1211813"/>
    <lineage>
        <taxon>Bacteria</taxon>
        <taxon>Pseudomonadati</taxon>
        <taxon>Bacteroidota</taxon>
        <taxon>Bacteroidia</taxon>
        <taxon>Bacteroidales</taxon>
        <taxon>Rikenellaceae</taxon>
        <taxon>Alistipes</taxon>
    </lineage>
</organism>
<feature type="transmembrane region" description="Helical" evidence="2">
    <location>
        <begin position="138"/>
        <end position="156"/>
    </location>
</feature>
<evidence type="ECO:0000256" key="1">
    <source>
        <dbReference type="SAM" id="MobiDB-lite"/>
    </source>
</evidence>
<gene>
    <name evidence="3" type="ORF">NQ491_05620</name>
</gene>
<dbReference type="GeneID" id="82891192"/>
<proteinExistence type="predicted"/>
<keyword evidence="2" id="KW-1133">Transmembrane helix</keyword>
<dbReference type="RefSeq" id="WP_019245923.1">
    <property type="nucleotide sequence ID" value="NZ_CAPH01000013.1"/>
</dbReference>
<keyword evidence="2" id="KW-0812">Transmembrane</keyword>
<dbReference type="Proteomes" id="UP001059295">
    <property type="component" value="Chromosome"/>
</dbReference>
<keyword evidence="4" id="KW-1185">Reference proteome</keyword>
<evidence type="ECO:0000313" key="4">
    <source>
        <dbReference type="Proteomes" id="UP001059295"/>
    </source>
</evidence>
<accession>A0ABY5UVK9</accession>
<sequence length="165" mass="18880">MNSVPFSFKCKVLVWTVLGLSLATGCRSARKAQRQTVIRTDSASIDRSLEETERSLKDERIRNWEIVRTDYYPLPDSLNGSGSQPAVKSVTTIRRNEQRQRQQNRTIALATEHSAGTTISEQRTENIVPVRPTGRWKYIFYTALLATGVWLIIRYGPRGRTKRPQ</sequence>
<reference evidence="3" key="1">
    <citation type="journal article" date="2022" name="Cell">
        <title>Design, construction, and in vivo augmentation of a complex gut microbiome.</title>
        <authorList>
            <person name="Cheng A.G."/>
            <person name="Ho P.Y."/>
            <person name="Aranda-Diaz A."/>
            <person name="Jain S."/>
            <person name="Yu F.B."/>
            <person name="Meng X."/>
            <person name="Wang M."/>
            <person name="Iakiviak M."/>
            <person name="Nagashima K."/>
            <person name="Zhao A."/>
            <person name="Murugkar P."/>
            <person name="Patil A."/>
            <person name="Atabakhsh K."/>
            <person name="Weakley A."/>
            <person name="Yan J."/>
            <person name="Brumbaugh A.R."/>
            <person name="Higginbottom S."/>
            <person name="Dimas A."/>
            <person name="Shiver A.L."/>
            <person name="Deutschbauer A."/>
            <person name="Neff N."/>
            <person name="Sonnenburg J.L."/>
            <person name="Huang K.C."/>
            <person name="Fischbach M.A."/>
        </authorList>
    </citation>
    <scope>NUCLEOTIDE SEQUENCE</scope>
    <source>
        <strain evidence="3">AP11</strain>
    </source>
</reference>
<dbReference type="EMBL" id="CP102294">
    <property type="protein sequence ID" value="UWN56155.1"/>
    <property type="molecule type" value="Genomic_DNA"/>
</dbReference>
<feature type="region of interest" description="Disordered" evidence="1">
    <location>
        <begin position="78"/>
        <end position="104"/>
    </location>
</feature>
<protein>
    <submittedName>
        <fullName evidence="3">Uncharacterized protein</fullName>
    </submittedName>
</protein>